<dbReference type="AlphaFoldDB" id="A0AA35L658"/>
<organism evidence="1 2">
    <name type="scientific">Podarcis lilfordi</name>
    <name type="common">Lilford's wall lizard</name>
    <dbReference type="NCBI Taxonomy" id="74358"/>
    <lineage>
        <taxon>Eukaryota</taxon>
        <taxon>Metazoa</taxon>
        <taxon>Chordata</taxon>
        <taxon>Craniata</taxon>
        <taxon>Vertebrata</taxon>
        <taxon>Euteleostomi</taxon>
        <taxon>Lepidosauria</taxon>
        <taxon>Squamata</taxon>
        <taxon>Bifurcata</taxon>
        <taxon>Unidentata</taxon>
        <taxon>Episquamata</taxon>
        <taxon>Laterata</taxon>
        <taxon>Lacertibaenia</taxon>
        <taxon>Lacertidae</taxon>
        <taxon>Podarcis</taxon>
    </lineage>
</organism>
<gene>
    <name evidence="1" type="ORF">PODLI_1B011609</name>
</gene>
<dbReference type="EMBL" id="OX395138">
    <property type="protein sequence ID" value="CAI5790535.1"/>
    <property type="molecule type" value="Genomic_DNA"/>
</dbReference>
<evidence type="ECO:0000313" key="2">
    <source>
        <dbReference type="Proteomes" id="UP001178461"/>
    </source>
</evidence>
<reference evidence="1" key="1">
    <citation type="submission" date="2022-12" db="EMBL/GenBank/DDBJ databases">
        <authorList>
            <person name="Alioto T."/>
            <person name="Alioto T."/>
            <person name="Gomez Garrido J."/>
        </authorList>
    </citation>
    <scope>NUCLEOTIDE SEQUENCE</scope>
</reference>
<name>A0AA35L658_9SAUR</name>
<keyword evidence="2" id="KW-1185">Reference proteome</keyword>
<protein>
    <submittedName>
        <fullName evidence="1">Uncharacterized protein</fullName>
    </submittedName>
</protein>
<accession>A0AA35L658</accession>
<proteinExistence type="predicted"/>
<evidence type="ECO:0000313" key="1">
    <source>
        <dbReference type="EMBL" id="CAI5790535.1"/>
    </source>
</evidence>
<dbReference type="Proteomes" id="UP001178461">
    <property type="component" value="Chromosome 13"/>
</dbReference>
<sequence>MLLKVFFSQTGFWGEVAGVHWIPMPCSCLSSGLDAASYRCHCLRNWALSGPHCWHKHRVDRPRREQDTCGVYRFCKKGSISAGTAFPLRGAAAMAGEAGPFKIPPLITQEPCLH</sequence>